<dbReference type="InterPro" id="IPR051051">
    <property type="entry name" value="E3_ubiq-ligase_TRIM/RNF"/>
</dbReference>
<dbReference type="GeneID" id="102194903"/>
<feature type="domain" description="B30.2/SPRY" evidence="4">
    <location>
        <begin position="1"/>
        <end position="170"/>
    </location>
</feature>
<evidence type="ECO:0000256" key="2">
    <source>
        <dbReference type="ARBA" id="ARBA00022771"/>
    </source>
</evidence>
<dbReference type="PANTHER" id="PTHR25465:SF5">
    <property type="entry name" value="E3 UBIQUITIN_ISG15 LIGASE TRIM25-RELATED"/>
    <property type="match status" value="1"/>
</dbReference>
<dbReference type="InterPro" id="IPR001870">
    <property type="entry name" value="B30.2/SPRY"/>
</dbReference>
<proteinExistence type="predicted"/>
<dbReference type="InterPro" id="IPR003877">
    <property type="entry name" value="SPRY_dom"/>
</dbReference>
<dbReference type="InterPro" id="IPR043136">
    <property type="entry name" value="B30.2/SPRY_sf"/>
</dbReference>
<dbReference type="AlphaFoldDB" id="A0A9Y3S2Z6"/>
<dbReference type="Gene3D" id="2.60.120.920">
    <property type="match status" value="1"/>
</dbReference>
<dbReference type="GO" id="GO:0008270">
    <property type="term" value="F:zinc ion binding"/>
    <property type="evidence" value="ECO:0007669"/>
    <property type="project" value="UniProtKB-KW"/>
</dbReference>
<name>A0A9Y3S2Z6_9CICH</name>
<dbReference type="Pfam" id="PF13765">
    <property type="entry name" value="PRY"/>
    <property type="match status" value="1"/>
</dbReference>
<evidence type="ECO:0000313" key="6">
    <source>
        <dbReference type="RefSeq" id="XP_005752591.1"/>
    </source>
</evidence>
<keyword evidence="2" id="KW-0863">Zinc-finger</keyword>
<evidence type="ECO:0000256" key="3">
    <source>
        <dbReference type="ARBA" id="ARBA00022833"/>
    </source>
</evidence>
<sequence length="170" mass="19627">MNTVNRKLKLSHRTRKVEYLSEPQRYPDHPDRFDRAQLLCRDGLEGRGYWEVEWTGEVYIAVSYRGIRRKGDSNETLFGWNNQSWSLYCSDTYAVWHDGKETALSSRSYSSSSLSNSSRAAVYVDCHAGTLSFLKVSSDTLTHLHTFKTKFTEPVYAGFRVFTESSLRLC</sequence>
<accession>A0A9Y3S2Z6</accession>
<gene>
    <name evidence="6" type="primary">LOC102194903</name>
</gene>
<dbReference type="GO" id="GO:0005737">
    <property type="term" value="C:cytoplasm"/>
    <property type="evidence" value="ECO:0007669"/>
    <property type="project" value="UniProtKB-ARBA"/>
</dbReference>
<dbReference type="RefSeq" id="XP_005752591.1">
    <property type="nucleotide sequence ID" value="XM_005752534.2"/>
</dbReference>
<keyword evidence="5" id="KW-1185">Reference proteome</keyword>
<evidence type="ECO:0000256" key="1">
    <source>
        <dbReference type="ARBA" id="ARBA00022723"/>
    </source>
</evidence>
<reference evidence="6" key="1">
    <citation type="submission" date="2025-08" db="UniProtKB">
        <authorList>
            <consortium name="RefSeq"/>
        </authorList>
    </citation>
    <scope>IDENTIFICATION</scope>
</reference>
<dbReference type="Pfam" id="PF00622">
    <property type="entry name" value="SPRY"/>
    <property type="match status" value="1"/>
</dbReference>
<dbReference type="Proteomes" id="UP000695023">
    <property type="component" value="Unplaced"/>
</dbReference>
<dbReference type="PROSITE" id="PS50188">
    <property type="entry name" value="B302_SPRY"/>
    <property type="match status" value="1"/>
</dbReference>
<protein>
    <submittedName>
        <fullName evidence="6">Stonustoxin subunit alpha-like</fullName>
    </submittedName>
</protein>
<organism evidence="5 6">
    <name type="scientific">Pundamilia nyererei</name>
    <dbReference type="NCBI Taxonomy" id="303518"/>
    <lineage>
        <taxon>Eukaryota</taxon>
        <taxon>Metazoa</taxon>
        <taxon>Chordata</taxon>
        <taxon>Craniata</taxon>
        <taxon>Vertebrata</taxon>
        <taxon>Euteleostomi</taxon>
        <taxon>Actinopterygii</taxon>
        <taxon>Neopterygii</taxon>
        <taxon>Teleostei</taxon>
        <taxon>Neoteleostei</taxon>
        <taxon>Acanthomorphata</taxon>
        <taxon>Ovalentaria</taxon>
        <taxon>Cichlomorphae</taxon>
        <taxon>Cichliformes</taxon>
        <taxon>Cichlidae</taxon>
        <taxon>African cichlids</taxon>
        <taxon>Pseudocrenilabrinae</taxon>
        <taxon>Haplochromini</taxon>
        <taxon>Pundamilia</taxon>
    </lineage>
</organism>
<dbReference type="SUPFAM" id="SSF49899">
    <property type="entry name" value="Concanavalin A-like lectins/glucanases"/>
    <property type="match status" value="1"/>
</dbReference>
<dbReference type="InterPro" id="IPR006574">
    <property type="entry name" value="PRY"/>
</dbReference>
<dbReference type="PANTHER" id="PTHR25465">
    <property type="entry name" value="B-BOX DOMAIN CONTAINING"/>
    <property type="match status" value="1"/>
</dbReference>
<keyword evidence="1" id="KW-0479">Metal-binding</keyword>
<evidence type="ECO:0000259" key="4">
    <source>
        <dbReference type="PROSITE" id="PS50188"/>
    </source>
</evidence>
<evidence type="ECO:0000313" key="5">
    <source>
        <dbReference type="Proteomes" id="UP000695023"/>
    </source>
</evidence>
<dbReference type="InterPro" id="IPR013320">
    <property type="entry name" value="ConA-like_dom_sf"/>
</dbReference>
<keyword evidence="3" id="KW-0862">Zinc</keyword>